<evidence type="ECO:0000259" key="1">
    <source>
        <dbReference type="SMART" id="SM00507"/>
    </source>
</evidence>
<dbReference type="Gene3D" id="1.10.30.50">
    <property type="match status" value="1"/>
</dbReference>
<reference evidence="2 3" key="1">
    <citation type="submission" date="2017-07" db="EMBL/GenBank/DDBJ databases">
        <title>Leptospira spp. isolated from tropical soils.</title>
        <authorList>
            <person name="Thibeaux R."/>
            <person name="Iraola G."/>
            <person name="Ferres I."/>
            <person name="Bierque E."/>
            <person name="Girault D."/>
            <person name="Soupe-Gilbert M.-E."/>
            <person name="Picardeau M."/>
            <person name="Goarant C."/>
        </authorList>
    </citation>
    <scope>NUCLEOTIDE SEQUENCE [LARGE SCALE GENOMIC DNA]</scope>
    <source>
        <strain evidence="2 3">FH2-C-A2</strain>
    </source>
</reference>
<dbReference type="InterPro" id="IPR002711">
    <property type="entry name" value="HNH"/>
</dbReference>
<dbReference type="RefSeq" id="WP_100758943.1">
    <property type="nucleotide sequence ID" value="NZ_NPDT01000003.1"/>
</dbReference>
<evidence type="ECO:0000313" key="2">
    <source>
        <dbReference type="EMBL" id="PJZ66070.1"/>
    </source>
</evidence>
<gene>
    <name evidence="2" type="ORF">CH371_11190</name>
</gene>
<dbReference type="AlphaFoldDB" id="A0A2M9ZC88"/>
<name>A0A2M9ZC88_9LEPT</name>
<dbReference type="InterPro" id="IPR003615">
    <property type="entry name" value="HNH_nuc"/>
</dbReference>
<dbReference type="GO" id="GO:0003676">
    <property type="term" value="F:nucleic acid binding"/>
    <property type="evidence" value="ECO:0007669"/>
    <property type="project" value="InterPro"/>
</dbReference>
<proteinExistence type="predicted"/>
<dbReference type="SMART" id="SM00507">
    <property type="entry name" value="HNHc"/>
    <property type="match status" value="1"/>
</dbReference>
<dbReference type="CDD" id="cd00085">
    <property type="entry name" value="HNHc"/>
    <property type="match status" value="1"/>
</dbReference>
<dbReference type="Proteomes" id="UP000231912">
    <property type="component" value="Unassembled WGS sequence"/>
</dbReference>
<sequence length="203" mass="23882">MPEKLSDVKALILRILSKGNWVSSKRLLEETKQKYFDRRIRELRDELGYDIESSHVNGEPHYRLRSNLRKEIKVRTYLSASDKKVFLSQNEQKCALCGREGNIGKDLLWDHRRPLIRNGPGTIDNFQLLCRDCNNQKRVVCQGCSFECSKCYFAYPDQFKKPLIVRPERLKSIDLIKIEAEEMGISLEEYIIVKLNKIIDFRK</sequence>
<dbReference type="Pfam" id="PF01844">
    <property type="entry name" value="HNH"/>
    <property type="match status" value="1"/>
</dbReference>
<comment type="caution">
    <text evidence="2">The sequence shown here is derived from an EMBL/GenBank/DDBJ whole genome shotgun (WGS) entry which is preliminary data.</text>
</comment>
<dbReference type="GO" id="GO:0008270">
    <property type="term" value="F:zinc ion binding"/>
    <property type="evidence" value="ECO:0007669"/>
    <property type="project" value="InterPro"/>
</dbReference>
<dbReference type="GO" id="GO:0004519">
    <property type="term" value="F:endonuclease activity"/>
    <property type="evidence" value="ECO:0007669"/>
    <property type="project" value="InterPro"/>
</dbReference>
<accession>A0A2M9ZC88</accession>
<protein>
    <recommendedName>
        <fullName evidence="1">HNH nuclease domain-containing protein</fullName>
    </recommendedName>
</protein>
<feature type="domain" description="HNH nuclease" evidence="1">
    <location>
        <begin position="82"/>
        <end position="135"/>
    </location>
</feature>
<organism evidence="2 3">
    <name type="scientific">Leptospira wolffii</name>
    <dbReference type="NCBI Taxonomy" id="409998"/>
    <lineage>
        <taxon>Bacteria</taxon>
        <taxon>Pseudomonadati</taxon>
        <taxon>Spirochaetota</taxon>
        <taxon>Spirochaetia</taxon>
        <taxon>Leptospirales</taxon>
        <taxon>Leptospiraceae</taxon>
        <taxon>Leptospira</taxon>
    </lineage>
</organism>
<evidence type="ECO:0000313" key="3">
    <source>
        <dbReference type="Proteomes" id="UP000231912"/>
    </source>
</evidence>
<dbReference type="EMBL" id="NPDT01000003">
    <property type="protein sequence ID" value="PJZ66070.1"/>
    <property type="molecule type" value="Genomic_DNA"/>
</dbReference>